<organism evidence="1 2">
    <name type="scientific">Armillaria novae-zelandiae</name>
    <dbReference type="NCBI Taxonomy" id="153914"/>
    <lineage>
        <taxon>Eukaryota</taxon>
        <taxon>Fungi</taxon>
        <taxon>Dikarya</taxon>
        <taxon>Basidiomycota</taxon>
        <taxon>Agaricomycotina</taxon>
        <taxon>Agaricomycetes</taxon>
        <taxon>Agaricomycetidae</taxon>
        <taxon>Agaricales</taxon>
        <taxon>Marasmiineae</taxon>
        <taxon>Physalacriaceae</taxon>
        <taxon>Armillaria</taxon>
    </lineage>
</organism>
<feature type="non-terminal residue" evidence="1">
    <location>
        <position position="116"/>
    </location>
</feature>
<dbReference type="SUPFAM" id="SSF56672">
    <property type="entry name" value="DNA/RNA polymerases"/>
    <property type="match status" value="1"/>
</dbReference>
<name>A0AA39NRX8_9AGAR</name>
<accession>A0AA39NRX8</accession>
<proteinExistence type="predicted"/>
<reference evidence="1" key="1">
    <citation type="submission" date="2023-06" db="EMBL/GenBank/DDBJ databases">
        <authorList>
            <consortium name="Lawrence Berkeley National Laboratory"/>
            <person name="Ahrendt S."/>
            <person name="Sahu N."/>
            <person name="Indic B."/>
            <person name="Wong-Bajracharya J."/>
            <person name="Merenyi Z."/>
            <person name="Ke H.-M."/>
            <person name="Monk M."/>
            <person name="Kocsube S."/>
            <person name="Drula E."/>
            <person name="Lipzen A."/>
            <person name="Balint B."/>
            <person name="Henrissat B."/>
            <person name="Andreopoulos B."/>
            <person name="Martin F.M."/>
            <person name="Harder C.B."/>
            <person name="Rigling D."/>
            <person name="Ford K.L."/>
            <person name="Foster G.D."/>
            <person name="Pangilinan J."/>
            <person name="Papanicolaou A."/>
            <person name="Barry K."/>
            <person name="LaButti K."/>
            <person name="Viragh M."/>
            <person name="Koriabine M."/>
            <person name="Yan M."/>
            <person name="Riley R."/>
            <person name="Champramary S."/>
            <person name="Plett K.L."/>
            <person name="Tsai I.J."/>
            <person name="Slot J."/>
            <person name="Sipos G."/>
            <person name="Plett J."/>
            <person name="Nagy L.G."/>
            <person name="Grigoriev I.V."/>
        </authorList>
    </citation>
    <scope>NUCLEOTIDE SEQUENCE</scope>
    <source>
        <strain evidence="1">ICMP 16352</strain>
    </source>
</reference>
<dbReference type="AlphaFoldDB" id="A0AA39NRX8"/>
<evidence type="ECO:0000313" key="1">
    <source>
        <dbReference type="EMBL" id="KAK0470676.1"/>
    </source>
</evidence>
<comment type="caution">
    <text evidence="1">The sequence shown here is derived from an EMBL/GenBank/DDBJ whole genome shotgun (WGS) entry which is preliminary data.</text>
</comment>
<protein>
    <submittedName>
        <fullName evidence="1">Uncharacterized protein</fullName>
    </submittedName>
</protein>
<keyword evidence="2" id="KW-1185">Reference proteome</keyword>
<dbReference type="EMBL" id="JAUEPR010000061">
    <property type="protein sequence ID" value="KAK0470676.1"/>
    <property type="molecule type" value="Genomic_DNA"/>
</dbReference>
<dbReference type="Proteomes" id="UP001175227">
    <property type="component" value="Unassembled WGS sequence"/>
</dbReference>
<evidence type="ECO:0000313" key="2">
    <source>
        <dbReference type="Proteomes" id="UP001175227"/>
    </source>
</evidence>
<feature type="non-terminal residue" evidence="1">
    <location>
        <position position="1"/>
    </location>
</feature>
<dbReference type="InterPro" id="IPR043502">
    <property type="entry name" value="DNA/RNA_pol_sf"/>
</dbReference>
<dbReference type="Gene3D" id="3.10.10.10">
    <property type="entry name" value="HIV Type 1 Reverse Transcriptase, subunit A, domain 1"/>
    <property type="match status" value="1"/>
</dbReference>
<gene>
    <name evidence="1" type="ORF">IW261DRAFT_1298637</name>
</gene>
<sequence>DPYNVRRVKAILDEITIGDDLTGDQWQKVVDFVTEFADCFALSMSEVRSVPGATHKMDIPKDHKFNTKVRQRPLTPTQRVWYNKVIDEMLESNIIAPIHPKDVKCVSPTTLAQKAH</sequence>